<organism evidence="2 3">
    <name type="scientific">Monilinia laxa</name>
    <name type="common">Brown rot fungus</name>
    <name type="synonym">Sclerotinia laxa</name>
    <dbReference type="NCBI Taxonomy" id="61186"/>
    <lineage>
        <taxon>Eukaryota</taxon>
        <taxon>Fungi</taxon>
        <taxon>Dikarya</taxon>
        <taxon>Ascomycota</taxon>
        <taxon>Pezizomycotina</taxon>
        <taxon>Leotiomycetes</taxon>
        <taxon>Helotiales</taxon>
        <taxon>Sclerotiniaceae</taxon>
        <taxon>Monilinia</taxon>
    </lineage>
</organism>
<evidence type="ECO:0000256" key="1">
    <source>
        <dbReference type="SAM" id="MobiDB-lite"/>
    </source>
</evidence>
<name>A0A5N6KA63_MONLA</name>
<gene>
    <name evidence="2" type="ORF">EYC80_000286</name>
</gene>
<dbReference type="Proteomes" id="UP000326757">
    <property type="component" value="Unassembled WGS sequence"/>
</dbReference>
<keyword evidence="3" id="KW-1185">Reference proteome</keyword>
<reference evidence="2 3" key="1">
    <citation type="submission" date="2019-06" db="EMBL/GenBank/DDBJ databases">
        <title>Genome Sequence of the Brown Rot Fungal Pathogen Monilinia laxa.</title>
        <authorList>
            <person name="De Miccolis Angelini R.M."/>
            <person name="Landi L."/>
            <person name="Abate D."/>
            <person name="Pollastro S."/>
            <person name="Romanazzi G."/>
            <person name="Faretra F."/>
        </authorList>
    </citation>
    <scope>NUCLEOTIDE SEQUENCE [LARGE SCALE GENOMIC DNA]</scope>
    <source>
        <strain evidence="2 3">Mlax316</strain>
    </source>
</reference>
<dbReference type="OrthoDB" id="5372451at2759"/>
<feature type="compositionally biased region" description="Basic and acidic residues" evidence="1">
    <location>
        <begin position="1"/>
        <end position="14"/>
    </location>
</feature>
<sequence length="448" mass="49770">MLRAVKGNEFEHDNGNVQNGHGTLEIDRNGNRMVQGEMTNRHEHKRTDAKDGFENFKTITPDGTQAANEQYNKTIQIIQSTNSIQVCRQEVQRLINSGQGKNESGTDATETVNENSDNDIRAAICSQLHLQPSITHPPSHSIKVTTLKTLTPPHVRSFLHRLPMLLRLLLSPIAYFHPVKISSLTATGSGKWIQEILSTKVFKAITNTPSASSNSPTFTPPFHFHSSPDPPPEDENTIPKIQQSINAWLTPANFVLQLGSITGLAHVPFFTSYPIHCSLSTTDVMVYRTLPSTIELKQVIRLGGADTRFEIPSFLLPHHEHLLPSIPTQGGIRGKGAEAREAREKLGRDGKMEELVKEKEREILGRDECTVRIGAHASLPAVMDQELLDWVARVVKASKVIEMEKEPSSMDEEVHRFREFMGAVKGGMKDVCIPHSCPSFALFPPPSL</sequence>
<evidence type="ECO:0000313" key="2">
    <source>
        <dbReference type="EMBL" id="KAB8300048.1"/>
    </source>
</evidence>
<feature type="region of interest" description="Disordered" evidence="1">
    <location>
        <begin position="1"/>
        <end position="27"/>
    </location>
</feature>
<dbReference type="EMBL" id="VIGI01000005">
    <property type="protein sequence ID" value="KAB8300048.1"/>
    <property type="molecule type" value="Genomic_DNA"/>
</dbReference>
<proteinExistence type="predicted"/>
<accession>A0A5N6KA63</accession>
<protein>
    <submittedName>
        <fullName evidence="2">Uncharacterized protein</fullName>
    </submittedName>
</protein>
<dbReference type="AlphaFoldDB" id="A0A5N6KA63"/>
<evidence type="ECO:0000313" key="3">
    <source>
        <dbReference type="Proteomes" id="UP000326757"/>
    </source>
</evidence>
<comment type="caution">
    <text evidence="2">The sequence shown here is derived from an EMBL/GenBank/DDBJ whole genome shotgun (WGS) entry which is preliminary data.</text>
</comment>